<evidence type="ECO:0000313" key="8">
    <source>
        <dbReference type="Proteomes" id="UP000515124"/>
    </source>
</evidence>
<dbReference type="InterPro" id="IPR016177">
    <property type="entry name" value="DNA-bd_dom_sf"/>
</dbReference>
<dbReference type="SMART" id="SM00380">
    <property type="entry name" value="AP2"/>
    <property type="match status" value="1"/>
</dbReference>
<sequence>MSFSQSESLSISLPSSTASLSVSTATTTSVPSVGAIRKPKEENVSITLMAMYHHNGRWEARIGRVFGNKYLYLGTYSTQEEAARAYDIAAIEYRGINAVTNSDLGSYIRWLKPRADDPIATQEPETVAEPQNMPLMANSYIPTEESFSHTNPFASDYLNSSPPPRKQEVIGSSIPLNSGSKSSSPTALGFVLQSSIFRELVQKNSNFSEDESTDGEETKDQPQVGLGNDDEFGGIFYDGIGDNPFACSSNSDGDNNPWSSITSTILLNQPTKANASDSLFFFS</sequence>
<dbReference type="GO" id="GO:0003700">
    <property type="term" value="F:DNA-binding transcription factor activity"/>
    <property type="evidence" value="ECO:0007669"/>
    <property type="project" value="InterPro"/>
</dbReference>
<evidence type="ECO:0000256" key="2">
    <source>
        <dbReference type="ARBA" id="ARBA00023015"/>
    </source>
</evidence>
<keyword evidence="8" id="KW-1185">Reference proteome</keyword>
<accession>A0A6P5S9T7</accession>
<dbReference type="Proteomes" id="UP000515124">
    <property type="component" value="Unplaced"/>
</dbReference>
<proteinExistence type="predicted"/>
<evidence type="ECO:0000313" key="9">
    <source>
        <dbReference type="RefSeq" id="XP_021812609.1"/>
    </source>
</evidence>
<keyword evidence="2" id="KW-0805">Transcription regulation</keyword>
<dbReference type="KEGG" id="pavi:110755681"/>
<keyword evidence="3" id="KW-0238">DNA-binding</keyword>
<comment type="subcellular location">
    <subcellularLocation>
        <location evidence="1">Nucleus</location>
    </subcellularLocation>
</comment>
<keyword evidence="5" id="KW-0539">Nucleus</keyword>
<dbReference type="RefSeq" id="XP_021812609.1">
    <property type="nucleotide sequence ID" value="XM_021956917.1"/>
</dbReference>
<feature type="compositionally biased region" description="Polar residues" evidence="6">
    <location>
        <begin position="151"/>
        <end position="160"/>
    </location>
</feature>
<dbReference type="CDD" id="cd00018">
    <property type="entry name" value="AP2"/>
    <property type="match status" value="1"/>
</dbReference>
<protein>
    <submittedName>
        <fullName evidence="9">Ethylene-responsive transcription factor ERF057-like</fullName>
    </submittedName>
</protein>
<dbReference type="PANTHER" id="PTHR32467">
    <property type="entry name" value="AP2-LIKE ETHYLENE-RESPONSIVE TRANSCRIPTION FACTOR"/>
    <property type="match status" value="1"/>
</dbReference>
<dbReference type="GO" id="GO:0005634">
    <property type="term" value="C:nucleus"/>
    <property type="evidence" value="ECO:0007669"/>
    <property type="project" value="UniProtKB-SubCell"/>
</dbReference>
<feature type="compositionally biased region" description="Polar residues" evidence="6">
    <location>
        <begin position="174"/>
        <end position="183"/>
    </location>
</feature>
<feature type="domain" description="AP2/ERF" evidence="7">
    <location>
        <begin position="40"/>
        <end position="103"/>
    </location>
</feature>
<dbReference type="InterPro" id="IPR036955">
    <property type="entry name" value="AP2/ERF_dom_sf"/>
</dbReference>
<dbReference type="PROSITE" id="PS51032">
    <property type="entry name" value="AP2_ERF"/>
    <property type="match status" value="1"/>
</dbReference>
<dbReference type="Gene3D" id="3.30.730.10">
    <property type="entry name" value="AP2/ERF domain"/>
    <property type="match status" value="1"/>
</dbReference>
<dbReference type="GO" id="GO:0003677">
    <property type="term" value="F:DNA binding"/>
    <property type="evidence" value="ECO:0007669"/>
    <property type="project" value="UniProtKB-KW"/>
</dbReference>
<gene>
    <name evidence="9" type="primary">LOC110755681</name>
</gene>
<keyword evidence="4" id="KW-0804">Transcription</keyword>
<evidence type="ECO:0000256" key="3">
    <source>
        <dbReference type="ARBA" id="ARBA00023125"/>
    </source>
</evidence>
<dbReference type="InterPro" id="IPR001471">
    <property type="entry name" value="AP2/ERF_dom"/>
</dbReference>
<evidence type="ECO:0000259" key="7">
    <source>
        <dbReference type="PROSITE" id="PS51032"/>
    </source>
</evidence>
<reference evidence="9" key="1">
    <citation type="submission" date="2025-08" db="UniProtKB">
        <authorList>
            <consortium name="RefSeq"/>
        </authorList>
    </citation>
    <scope>IDENTIFICATION</scope>
</reference>
<evidence type="ECO:0000256" key="5">
    <source>
        <dbReference type="ARBA" id="ARBA00023242"/>
    </source>
</evidence>
<dbReference type="SUPFAM" id="SSF54171">
    <property type="entry name" value="DNA-binding domain"/>
    <property type="match status" value="1"/>
</dbReference>
<feature type="compositionally biased region" description="Acidic residues" evidence="6">
    <location>
        <begin position="208"/>
        <end position="217"/>
    </location>
</feature>
<evidence type="ECO:0000256" key="6">
    <source>
        <dbReference type="SAM" id="MobiDB-lite"/>
    </source>
</evidence>
<name>A0A6P5S9T7_PRUAV</name>
<dbReference type="GeneID" id="110755681"/>
<feature type="region of interest" description="Disordered" evidence="6">
    <location>
        <begin position="151"/>
        <end position="183"/>
    </location>
</feature>
<dbReference type="AlphaFoldDB" id="A0A6P5S9T7"/>
<evidence type="ECO:0000256" key="4">
    <source>
        <dbReference type="ARBA" id="ARBA00023163"/>
    </source>
</evidence>
<organism evidence="8 9">
    <name type="scientific">Prunus avium</name>
    <name type="common">Cherry</name>
    <name type="synonym">Cerasus avium</name>
    <dbReference type="NCBI Taxonomy" id="42229"/>
    <lineage>
        <taxon>Eukaryota</taxon>
        <taxon>Viridiplantae</taxon>
        <taxon>Streptophyta</taxon>
        <taxon>Embryophyta</taxon>
        <taxon>Tracheophyta</taxon>
        <taxon>Spermatophyta</taxon>
        <taxon>Magnoliopsida</taxon>
        <taxon>eudicotyledons</taxon>
        <taxon>Gunneridae</taxon>
        <taxon>Pentapetalae</taxon>
        <taxon>rosids</taxon>
        <taxon>fabids</taxon>
        <taxon>Rosales</taxon>
        <taxon>Rosaceae</taxon>
        <taxon>Amygdaloideae</taxon>
        <taxon>Amygdaleae</taxon>
        <taxon>Prunus</taxon>
    </lineage>
</organism>
<dbReference type="PANTHER" id="PTHR32467:SF81">
    <property type="entry name" value="OS06G0145700 PROTEIN"/>
    <property type="match status" value="1"/>
</dbReference>
<evidence type="ECO:0000256" key="1">
    <source>
        <dbReference type="ARBA" id="ARBA00004123"/>
    </source>
</evidence>
<dbReference type="Pfam" id="PF00847">
    <property type="entry name" value="AP2"/>
    <property type="match status" value="1"/>
</dbReference>
<dbReference type="Gramene" id="Pav_sc0000491.1_g240.1.br:mrna">
    <property type="protein sequence ID" value="Pav_sc0000491.1_g240.1.br:mrna"/>
    <property type="gene ID" value="Pav_sc0000491.1_g240.1.br"/>
</dbReference>
<feature type="region of interest" description="Disordered" evidence="6">
    <location>
        <begin position="206"/>
        <end position="232"/>
    </location>
</feature>